<dbReference type="SUPFAM" id="SSF63491">
    <property type="entry name" value="BAG domain"/>
    <property type="match status" value="1"/>
</dbReference>
<dbReference type="InterPro" id="IPR003103">
    <property type="entry name" value="BAG_domain"/>
</dbReference>
<evidence type="ECO:0000256" key="1">
    <source>
        <dbReference type="SAM" id="MobiDB-lite"/>
    </source>
</evidence>
<dbReference type="SMART" id="SM00264">
    <property type="entry name" value="BAG"/>
    <property type="match status" value="1"/>
</dbReference>
<feature type="region of interest" description="Disordered" evidence="1">
    <location>
        <begin position="1"/>
        <end position="405"/>
    </location>
</feature>
<dbReference type="Gene3D" id="1.20.58.120">
    <property type="entry name" value="BAG domain"/>
    <property type="match status" value="1"/>
</dbReference>
<feature type="compositionally biased region" description="Low complexity" evidence="1">
    <location>
        <begin position="219"/>
        <end position="229"/>
    </location>
</feature>
<sequence length="585" mass="62742">MYGRDHDDFASSASDHWPPRSSNFRPGSNSSSKFSTADPGHSSGGGGGAASSDPFRQRKSSDHVIQQLRDELDKHRQMFFDRVGPQWESTTQRTGFPFSESARRAFGGGPHHHHHSGFHHDEIPAWMTDDESSMGRSSPLFSRNAPQQRQQHQQQSAPRQRWPSGGSGRSAGSNSSSGSAGGVEKTIPIERSDSPKVPSQGPTRVHKPAARSATGDFPPGGSTSPGNNPAAPPGFCRAMSAPPVDTTATATATASGSPRRFTTTINHQPRVEPTANTSSPGVHRRPMTNAQQPQQQQHSSGGGGTVRHIPIMVEGRDEPVLSSVVEEDQQTSAERRSKTAIPMPFYPSSNNKPTSSSSAAAVKKETKPTPTHDGSIPIALPYDRLSDDSAGRSVGSTSSDGPSVADLDQIGRIQRETEALLPRIEEFRGDRHDRDFLFLDEMLTRLLLKLDNVQVEGRDDVRQARKEAIASITRCINLLESKILGSIDRANSSAESAIANPTSTATTLNDVQQEGGETELPPPLPPPLPPVPEQAASIGQEPTDTPQFQPPSPQPVSNVTHVSTMVINIPSFNGDSTDDANKVGE</sequence>
<feature type="compositionally biased region" description="Low complexity" evidence="1">
    <location>
        <begin position="142"/>
        <end position="161"/>
    </location>
</feature>
<feature type="compositionally biased region" description="Basic and acidic residues" evidence="1">
    <location>
        <begin position="55"/>
        <end position="79"/>
    </location>
</feature>
<dbReference type="AlphaFoldDB" id="A0A4Y7LLZ4"/>
<evidence type="ECO:0000259" key="2">
    <source>
        <dbReference type="PROSITE" id="PS51035"/>
    </source>
</evidence>
<accession>A0A4Y7LLZ4</accession>
<dbReference type="Pfam" id="PF02179">
    <property type="entry name" value="BAG"/>
    <property type="match status" value="1"/>
</dbReference>
<gene>
    <name evidence="3" type="primary">EOG090X0OY9</name>
</gene>
<feature type="region of interest" description="Disordered" evidence="1">
    <location>
        <begin position="511"/>
        <end position="558"/>
    </location>
</feature>
<organism evidence="3">
    <name type="scientific">Eubosmina coregoni</name>
    <dbReference type="NCBI Taxonomy" id="186181"/>
    <lineage>
        <taxon>Eukaryota</taxon>
        <taxon>Metazoa</taxon>
        <taxon>Ecdysozoa</taxon>
        <taxon>Arthropoda</taxon>
        <taxon>Crustacea</taxon>
        <taxon>Branchiopoda</taxon>
        <taxon>Diplostraca</taxon>
        <taxon>Cladocera</taxon>
        <taxon>Anomopoda</taxon>
        <taxon>Bosminidae</taxon>
        <taxon>Eubosmina</taxon>
    </lineage>
</organism>
<feature type="domain" description="BAG" evidence="2">
    <location>
        <begin position="406"/>
        <end position="483"/>
    </location>
</feature>
<proteinExistence type="evidence at transcript level"/>
<reference evidence="3" key="1">
    <citation type="submission" date="2018-08" db="EMBL/GenBank/DDBJ databases">
        <authorList>
            <person name="Cornetti L."/>
        </authorList>
    </citation>
    <scope>NUCLEOTIDE SEQUENCE</scope>
    <source>
        <strain evidence="3">FI-BAL1-1</strain>
    </source>
</reference>
<dbReference type="EMBL" id="LR000618">
    <property type="protein sequence ID" value="SVE70237.1"/>
    <property type="molecule type" value="mRNA"/>
</dbReference>
<feature type="compositionally biased region" description="Low complexity" evidence="1">
    <location>
        <begin position="10"/>
        <end position="32"/>
    </location>
</feature>
<name>A0A4Y7LLZ4_9CRUS</name>
<dbReference type="GO" id="GO:0051087">
    <property type="term" value="F:protein-folding chaperone binding"/>
    <property type="evidence" value="ECO:0007669"/>
    <property type="project" value="InterPro"/>
</dbReference>
<dbReference type="InterPro" id="IPR036533">
    <property type="entry name" value="BAG_dom_sf"/>
</dbReference>
<feature type="compositionally biased region" description="Pro residues" evidence="1">
    <location>
        <begin position="520"/>
        <end position="532"/>
    </location>
</feature>
<protein>
    <submittedName>
        <fullName evidence="3">EOG090X0OY9</fullName>
    </submittedName>
</protein>
<evidence type="ECO:0000313" key="3">
    <source>
        <dbReference type="EMBL" id="SVE70237.1"/>
    </source>
</evidence>
<dbReference type="PROSITE" id="PS51035">
    <property type="entry name" value="BAG"/>
    <property type="match status" value="1"/>
</dbReference>